<organism evidence="1 2">
    <name type="scientific">Actinopolyspora biskrensis</name>
    <dbReference type="NCBI Taxonomy" id="1470178"/>
    <lineage>
        <taxon>Bacteria</taxon>
        <taxon>Bacillati</taxon>
        <taxon>Actinomycetota</taxon>
        <taxon>Actinomycetes</taxon>
        <taxon>Actinopolysporales</taxon>
        <taxon>Actinopolysporaceae</taxon>
        <taxon>Actinopolyspora</taxon>
    </lineage>
</organism>
<dbReference type="Proteomes" id="UP000548304">
    <property type="component" value="Unassembled WGS sequence"/>
</dbReference>
<dbReference type="EMBL" id="JACBYW010000002">
    <property type="protein sequence ID" value="NYH78190.1"/>
    <property type="molecule type" value="Genomic_DNA"/>
</dbReference>
<reference evidence="1 2" key="1">
    <citation type="submission" date="2020-07" db="EMBL/GenBank/DDBJ databases">
        <title>Genomic Encyclopedia of Type Strains, Phase III (KMG-III): the genomes of soil and plant-associated and newly described type strains.</title>
        <authorList>
            <person name="Whitman W."/>
        </authorList>
    </citation>
    <scope>NUCLEOTIDE SEQUENCE [LARGE SCALE GENOMIC DNA]</scope>
    <source>
        <strain evidence="1 2">CECT 8576</strain>
    </source>
</reference>
<protein>
    <submittedName>
        <fullName evidence="1">Uncharacterized protein</fullName>
    </submittedName>
</protein>
<evidence type="ECO:0000313" key="2">
    <source>
        <dbReference type="Proteomes" id="UP000548304"/>
    </source>
</evidence>
<sequence length="128" mass="13669">MKVEVSLAPLVHTSSGSFGMSVPVEVGDTVYRVPRPMSVLEGPVVLTPEVEASADARAVSLRMDRWIVLHVFAKTTLPITTPDMATAVRAGREFLADPGIGWQSSEADLYAWAAAWAERANTAGGSEQ</sequence>
<accession>A0A852YVW4</accession>
<dbReference type="AlphaFoldDB" id="A0A852YVW4"/>
<dbReference type="RefSeq" id="WP_179534696.1">
    <property type="nucleotide sequence ID" value="NZ_JACBYW010000002.1"/>
</dbReference>
<name>A0A852YVW4_9ACTN</name>
<proteinExistence type="predicted"/>
<evidence type="ECO:0000313" key="1">
    <source>
        <dbReference type="EMBL" id="NYH78190.1"/>
    </source>
</evidence>
<comment type="caution">
    <text evidence="1">The sequence shown here is derived from an EMBL/GenBank/DDBJ whole genome shotgun (WGS) entry which is preliminary data.</text>
</comment>
<gene>
    <name evidence="1" type="ORF">FHR84_001512</name>
</gene>
<keyword evidence="2" id="KW-1185">Reference proteome</keyword>